<dbReference type="PIRSF" id="PIRSF000513">
    <property type="entry name" value="Thz_kinase"/>
    <property type="match status" value="1"/>
</dbReference>
<dbReference type="CDD" id="cd01170">
    <property type="entry name" value="THZ_kinase"/>
    <property type="match status" value="1"/>
</dbReference>
<sequence length="277" mass="29684">MTERMTKTVLPLKEQLIKKQPLVHCITNPISINDCANGLLAVGARPIMAEHPAEVAGITASAKALMINLGNITDVRMSSMLIAGTQAHQDEIPCLIDLVGVTCSELRMNYAIRFVNNCHPYVIKGNFSEILAFCGRSSHAAGIDAGEEDQLCENNLEDRIRLFHDLAVRTDAVILITGRTDMIVSREGVLLCDNGTPVLSRLTGTGCMLGALTAAFLTVGTPAEASAYAVCLMGIAGEQAAALSHGMGSFHTELINRLDLLTDHEVCSLAKLIFLPQ</sequence>
<dbReference type="GO" id="GO:0004417">
    <property type="term" value="F:hydroxyethylthiazole kinase activity"/>
    <property type="evidence" value="ECO:0007669"/>
    <property type="project" value="UniProtKB-UniRule"/>
</dbReference>
<keyword evidence="8 11" id="KW-0067">ATP-binding</keyword>
<evidence type="ECO:0000256" key="6">
    <source>
        <dbReference type="ARBA" id="ARBA00022741"/>
    </source>
</evidence>
<dbReference type="PRINTS" id="PR01099">
    <property type="entry name" value="HYETHTZKNASE"/>
</dbReference>
<keyword evidence="10 11" id="KW-0784">Thiamine biosynthesis</keyword>
<dbReference type="GO" id="GO:0009228">
    <property type="term" value="P:thiamine biosynthetic process"/>
    <property type="evidence" value="ECO:0007669"/>
    <property type="project" value="UniProtKB-KW"/>
</dbReference>
<feature type="binding site" evidence="11">
    <location>
        <position position="204"/>
    </location>
    <ligand>
        <name>substrate</name>
    </ligand>
</feature>
<evidence type="ECO:0000256" key="4">
    <source>
        <dbReference type="ARBA" id="ARBA00022679"/>
    </source>
</evidence>
<dbReference type="GO" id="GO:0000287">
    <property type="term" value="F:magnesium ion binding"/>
    <property type="evidence" value="ECO:0007669"/>
    <property type="project" value="UniProtKB-UniRule"/>
</dbReference>
<keyword evidence="7 11" id="KW-0418">Kinase</keyword>
<dbReference type="GO" id="GO:0009229">
    <property type="term" value="P:thiamine diphosphate biosynthetic process"/>
    <property type="evidence" value="ECO:0007669"/>
    <property type="project" value="UniProtKB-UniRule"/>
</dbReference>
<dbReference type="GO" id="GO:0005524">
    <property type="term" value="F:ATP binding"/>
    <property type="evidence" value="ECO:0007669"/>
    <property type="project" value="UniProtKB-UniRule"/>
</dbReference>
<name>A0AAE3JF75_9FIRM</name>
<evidence type="ECO:0000256" key="2">
    <source>
        <dbReference type="ARBA" id="ARBA00001946"/>
    </source>
</evidence>
<comment type="pathway">
    <text evidence="3 11">Cofactor biosynthesis; thiamine diphosphate biosynthesis; 4-methyl-5-(2-phosphoethyl)-thiazole from 5-(2-hydroxyethyl)-4-methylthiazole: step 1/1.</text>
</comment>
<organism evidence="12 13">
    <name type="scientific">Hominifimenecus microfluidus</name>
    <dbReference type="NCBI Taxonomy" id="2885348"/>
    <lineage>
        <taxon>Bacteria</taxon>
        <taxon>Bacillati</taxon>
        <taxon>Bacillota</taxon>
        <taxon>Clostridia</taxon>
        <taxon>Lachnospirales</taxon>
        <taxon>Lachnospiraceae</taxon>
        <taxon>Hominifimenecus</taxon>
    </lineage>
</organism>
<accession>A0AAE3JF75</accession>
<dbReference type="Proteomes" id="UP001198182">
    <property type="component" value="Unassembled WGS sequence"/>
</dbReference>
<comment type="cofactor">
    <cofactor evidence="2 11">
        <name>Mg(2+)</name>
        <dbReference type="ChEBI" id="CHEBI:18420"/>
    </cofactor>
</comment>
<evidence type="ECO:0000256" key="9">
    <source>
        <dbReference type="ARBA" id="ARBA00022842"/>
    </source>
</evidence>
<gene>
    <name evidence="11 12" type="primary">thiM</name>
    <name evidence="12" type="ORF">LKD81_00435</name>
</gene>
<feature type="binding site" evidence="11">
    <location>
        <position position="124"/>
    </location>
    <ligand>
        <name>ATP</name>
        <dbReference type="ChEBI" id="CHEBI:30616"/>
    </ligand>
</feature>
<dbReference type="InterPro" id="IPR000417">
    <property type="entry name" value="Hyethyz_kinase"/>
</dbReference>
<keyword evidence="4 11" id="KW-0808">Transferase</keyword>
<evidence type="ECO:0000256" key="7">
    <source>
        <dbReference type="ARBA" id="ARBA00022777"/>
    </source>
</evidence>
<proteinExistence type="inferred from homology"/>
<keyword evidence="6 11" id="KW-0547">Nucleotide-binding</keyword>
<evidence type="ECO:0000256" key="5">
    <source>
        <dbReference type="ARBA" id="ARBA00022723"/>
    </source>
</evidence>
<keyword evidence="9 11" id="KW-0460">Magnesium</keyword>
<dbReference type="EC" id="2.7.1.50" evidence="11"/>
<evidence type="ECO:0000256" key="8">
    <source>
        <dbReference type="ARBA" id="ARBA00022840"/>
    </source>
</evidence>
<keyword evidence="5 11" id="KW-0479">Metal-binding</keyword>
<keyword evidence="13" id="KW-1185">Reference proteome</keyword>
<feature type="binding site" evidence="11">
    <location>
        <position position="48"/>
    </location>
    <ligand>
        <name>substrate</name>
    </ligand>
</feature>
<evidence type="ECO:0000256" key="10">
    <source>
        <dbReference type="ARBA" id="ARBA00022977"/>
    </source>
</evidence>
<dbReference type="HAMAP" id="MF_00228">
    <property type="entry name" value="Thz_kinase"/>
    <property type="match status" value="1"/>
</dbReference>
<comment type="function">
    <text evidence="11">Catalyzes the phosphorylation of the hydroxyl group of 4-methyl-5-beta-hydroxyethylthiazole (THZ).</text>
</comment>
<dbReference type="Pfam" id="PF02110">
    <property type="entry name" value="HK"/>
    <property type="match status" value="1"/>
</dbReference>
<evidence type="ECO:0000256" key="1">
    <source>
        <dbReference type="ARBA" id="ARBA00001771"/>
    </source>
</evidence>
<dbReference type="EMBL" id="JAJEQR010000001">
    <property type="protein sequence ID" value="MCC2229466.1"/>
    <property type="molecule type" value="Genomic_DNA"/>
</dbReference>
<evidence type="ECO:0000256" key="11">
    <source>
        <dbReference type="HAMAP-Rule" id="MF_00228"/>
    </source>
</evidence>
<comment type="similarity">
    <text evidence="11">Belongs to the Thz kinase family.</text>
</comment>
<evidence type="ECO:0000313" key="13">
    <source>
        <dbReference type="Proteomes" id="UP001198182"/>
    </source>
</evidence>
<feature type="binding site" evidence="11">
    <location>
        <position position="177"/>
    </location>
    <ligand>
        <name>ATP</name>
        <dbReference type="ChEBI" id="CHEBI:30616"/>
    </ligand>
</feature>
<evidence type="ECO:0000256" key="3">
    <source>
        <dbReference type="ARBA" id="ARBA00004868"/>
    </source>
</evidence>
<dbReference type="NCBIfam" id="NF006830">
    <property type="entry name" value="PRK09355.1"/>
    <property type="match status" value="1"/>
</dbReference>
<comment type="caution">
    <text evidence="12">The sequence shown here is derived from an EMBL/GenBank/DDBJ whole genome shotgun (WGS) entry which is preliminary data.</text>
</comment>
<reference evidence="12" key="1">
    <citation type="submission" date="2021-10" db="EMBL/GenBank/DDBJ databases">
        <title>Anaerobic single-cell dispensing facilitates the cultivation of human gut bacteria.</title>
        <authorList>
            <person name="Afrizal A."/>
        </authorList>
    </citation>
    <scope>NUCLEOTIDE SEQUENCE</scope>
    <source>
        <strain evidence="12">CLA-AA-H215</strain>
    </source>
</reference>
<dbReference type="SUPFAM" id="SSF53613">
    <property type="entry name" value="Ribokinase-like"/>
    <property type="match status" value="1"/>
</dbReference>
<dbReference type="RefSeq" id="WP_308452303.1">
    <property type="nucleotide sequence ID" value="NZ_JAJEQR010000001.1"/>
</dbReference>
<comment type="catalytic activity">
    <reaction evidence="1 11">
        <text>5-(2-hydroxyethyl)-4-methylthiazole + ATP = 4-methyl-5-(2-phosphooxyethyl)-thiazole + ADP + H(+)</text>
        <dbReference type="Rhea" id="RHEA:24212"/>
        <dbReference type="ChEBI" id="CHEBI:15378"/>
        <dbReference type="ChEBI" id="CHEBI:17957"/>
        <dbReference type="ChEBI" id="CHEBI:30616"/>
        <dbReference type="ChEBI" id="CHEBI:58296"/>
        <dbReference type="ChEBI" id="CHEBI:456216"/>
        <dbReference type="EC" id="2.7.1.50"/>
    </reaction>
</comment>
<evidence type="ECO:0000313" key="12">
    <source>
        <dbReference type="EMBL" id="MCC2229466.1"/>
    </source>
</evidence>
<dbReference type="AlphaFoldDB" id="A0AAE3JF75"/>
<dbReference type="Gene3D" id="3.40.1190.20">
    <property type="match status" value="1"/>
</dbReference>
<dbReference type="InterPro" id="IPR029056">
    <property type="entry name" value="Ribokinase-like"/>
</dbReference>
<protein>
    <recommendedName>
        <fullName evidence="11">Hydroxyethylthiazole kinase</fullName>
        <ecNumber evidence="11">2.7.1.50</ecNumber>
    </recommendedName>
    <alternativeName>
        <fullName evidence="11">4-methyl-5-beta-hydroxyethylthiazole kinase</fullName>
        <shortName evidence="11">TH kinase</shortName>
        <shortName evidence="11">Thz kinase</shortName>
    </alternativeName>
</protein>